<evidence type="ECO:0000259" key="1">
    <source>
        <dbReference type="Pfam" id="PF01585"/>
    </source>
</evidence>
<gene>
    <name evidence="2" type="ORF">R3W88_014767</name>
</gene>
<keyword evidence="3" id="KW-1185">Reference proteome</keyword>
<dbReference type="Proteomes" id="UP001311915">
    <property type="component" value="Unassembled WGS sequence"/>
</dbReference>
<evidence type="ECO:0000313" key="3">
    <source>
        <dbReference type="Proteomes" id="UP001311915"/>
    </source>
</evidence>
<dbReference type="AlphaFoldDB" id="A0AAV9KSX1"/>
<proteinExistence type="predicted"/>
<evidence type="ECO:0000313" key="2">
    <source>
        <dbReference type="EMBL" id="KAK4716429.1"/>
    </source>
</evidence>
<protein>
    <recommendedName>
        <fullName evidence="1">G-patch domain-containing protein</fullName>
    </recommendedName>
</protein>
<sequence length="219" mass="25094">MQVVRVNEEAEPDGTKLSNAAKIFVSEMLKYGYQRKSGLGPKSNGIAEPIHLKHQRGTKEFAYELASGGDHHGSSKTIFNWTISPSLFQPESCTHINKNPRSMVMTYNESIEQGESDEQDDEEYDESMMPENLPHEIEQVESQKKPNIDVTEVVNLGDEEIMKETRINIYLEAERKQVLIEFLKQYVDVFVWSYDDMLGLSIDIVLHKLPIDITYLPVK</sequence>
<dbReference type="Pfam" id="PF01585">
    <property type="entry name" value="G-patch"/>
    <property type="match status" value="1"/>
</dbReference>
<dbReference type="InterPro" id="IPR000467">
    <property type="entry name" value="G_patch_dom"/>
</dbReference>
<organism evidence="2 3">
    <name type="scientific">Solanum pinnatisectum</name>
    <name type="common">tansyleaf nightshade</name>
    <dbReference type="NCBI Taxonomy" id="50273"/>
    <lineage>
        <taxon>Eukaryota</taxon>
        <taxon>Viridiplantae</taxon>
        <taxon>Streptophyta</taxon>
        <taxon>Embryophyta</taxon>
        <taxon>Tracheophyta</taxon>
        <taxon>Spermatophyta</taxon>
        <taxon>Magnoliopsida</taxon>
        <taxon>eudicotyledons</taxon>
        <taxon>Gunneridae</taxon>
        <taxon>Pentapetalae</taxon>
        <taxon>asterids</taxon>
        <taxon>lamiids</taxon>
        <taxon>Solanales</taxon>
        <taxon>Solanaceae</taxon>
        <taxon>Solanoideae</taxon>
        <taxon>Solaneae</taxon>
        <taxon>Solanum</taxon>
    </lineage>
</organism>
<dbReference type="GO" id="GO:0003676">
    <property type="term" value="F:nucleic acid binding"/>
    <property type="evidence" value="ECO:0007669"/>
    <property type="project" value="InterPro"/>
</dbReference>
<dbReference type="EMBL" id="JAWPEI010000009">
    <property type="protein sequence ID" value="KAK4716429.1"/>
    <property type="molecule type" value="Genomic_DNA"/>
</dbReference>
<feature type="domain" description="G-patch" evidence="1">
    <location>
        <begin position="28"/>
        <end position="59"/>
    </location>
</feature>
<name>A0AAV9KSX1_9SOLN</name>
<reference evidence="2 3" key="1">
    <citation type="submission" date="2023-10" db="EMBL/GenBank/DDBJ databases">
        <title>Genome-Wide Identification Analysis in wild type Solanum Pinnatisectum Reveals Some Genes Defensing Phytophthora Infestans.</title>
        <authorList>
            <person name="Sun C."/>
        </authorList>
    </citation>
    <scope>NUCLEOTIDE SEQUENCE [LARGE SCALE GENOMIC DNA]</scope>
    <source>
        <strain evidence="2">LQN</strain>
        <tissue evidence="2">Leaf</tissue>
    </source>
</reference>
<accession>A0AAV9KSX1</accession>
<comment type="caution">
    <text evidence="2">The sequence shown here is derived from an EMBL/GenBank/DDBJ whole genome shotgun (WGS) entry which is preliminary data.</text>
</comment>